<dbReference type="AlphaFoldDB" id="A0AAV9IAD9"/>
<keyword evidence="1" id="KW-1133">Transmembrane helix</keyword>
<dbReference type="SUPFAM" id="SSF53448">
    <property type="entry name" value="Nucleotide-diphospho-sugar transferases"/>
    <property type="match status" value="1"/>
</dbReference>
<protein>
    <submittedName>
        <fullName evidence="2">Uncharacterized protein</fullName>
    </submittedName>
</protein>
<evidence type="ECO:0000313" key="2">
    <source>
        <dbReference type="EMBL" id="KAK4524379.1"/>
    </source>
</evidence>
<dbReference type="EMBL" id="JANCYU010000023">
    <property type="protein sequence ID" value="KAK4524379.1"/>
    <property type="molecule type" value="Genomic_DNA"/>
</dbReference>
<dbReference type="Proteomes" id="UP001300502">
    <property type="component" value="Unassembled WGS sequence"/>
</dbReference>
<reference evidence="2 3" key="1">
    <citation type="submission" date="2022-07" db="EMBL/GenBank/DDBJ databases">
        <title>Genome-wide signatures of adaptation to extreme environments.</title>
        <authorList>
            <person name="Cho C.H."/>
            <person name="Yoon H.S."/>
        </authorList>
    </citation>
    <scope>NUCLEOTIDE SEQUENCE [LARGE SCALE GENOMIC DNA]</scope>
    <source>
        <strain evidence="2 3">108.79 E11</strain>
    </source>
</reference>
<gene>
    <name evidence="2" type="ORF">GAYE_SCF03G2279</name>
</gene>
<comment type="caution">
    <text evidence="2">The sequence shown here is derived from an EMBL/GenBank/DDBJ whole genome shotgun (WGS) entry which is preliminary data.</text>
</comment>
<sequence length="578" mass="68155">MRRDKLTIFLLWLVKLLVLGCSYVYLVILYEIFGQNKSSYDWVITIYSYDRPRLLYYLLLDIVGQEELITGTRRRVFLQIIDDNTIGCYDAQYWRSLASENVSHFYRISSEEQLFQLPCAFPSRLLRILEILKGGRLDWQIWISKRNFGKYEHWRLVRLAFENLRSVPGVFYVFLQDDMRLCSHFFHRARRFWLFIEDTKKMTLSLHCDKRRVNYSGWTKVVSMPMDKVVRTGWVESSNFLSERSFLEWINFTFPSVKPSRWYRRRYASSGVGEILSSLLHREGYHMYRTSYSLLYHCQSHNSKMHSVIRKEQVLETHAFMDGDAAITRMELDGSTVTCSMASTWPRAQLLYDSLYSLAPQVDTIYLYLNDYLYVPQFLHVGFIQIVSSSESSDLGDVGKFYMTPHSDFHFTLDDDIIYPANFVSAMIDCYQSLPKPALLGVHGVILDDDKLFRHDYFHSRTVVNMEMAISYPCRVNIVGTGAMLYQPRIINISKEIFEEKNMADIYVAILAKSRNISLFIVNRSMNWIVEQRKDDIPSIYEALLQNGQKRRKVTKLLREHMPWNLSQNIHSSICYFT</sequence>
<evidence type="ECO:0000313" key="3">
    <source>
        <dbReference type="Proteomes" id="UP001300502"/>
    </source>
</evidence>
<organism evidence="2 3">
    <name type="scientific">Galdieria yellowstonensis</name>
    <dbReference type="NCBI Taxonomy" id="3028027"/>
    <lineage>
        <taxon>Eukaryota</taxon>
        <taxon>Rhodophyta</taxon>
        <taxon>Bangiophyceae</taxon>
        <taxon>Galdieriales</taxon>
        <taxon>Galdieriaceae</taxon>
        <taxon>Galdieria</taxon>
    </lineage>
</organism>
<accession>A0AAV9IAD9</accession>
<name>A0AAV9IAD9_9RHOD</name>
<feature type="transmembrane region" description="Helical" evidence="1">
    <location>
        <begin position="7"/>
        <end position="30"/>
    </location>
</feature>
<dbReference type="InterPro" id="IPR029044">
    <property type="entry name" value="Nucleotide-diphossugar_trans"/>
</dbReference>
<evidence type="ECO:0000256" key="1">
    <source>
        <dbReference type="SAM" id="Phobius"/>
    </source>
</evidence>
<keyword evidence="3" id="KW-1185">Reference proteome</keyword>
<keyword evidence="1" id="KW-0472">Membrane</keyword>
<proteinExistence type="predicted"/>
<keyword evidence="1" id="KW-0812">Transmembrane</keyword>